<organism evidence="1 2">
    <name type="scientific">Actinoplanes siamensis</name>
    <dbReference type="NCBI Taxonomy" id="1223317"/>
    <lineage>
        <taxon>Bacteria</taxon>
        <taxon>Bacillati</taxon>
        <taxon>Actinomycetota</taxon>
        <taxon>Actinomycetes</taxon>
        <taxon>Micromonosporales</taxon>
        <taxon>Micromonosporaceae</taxon>
        <taxon>Actinoplanes</taxon>
    </lineage>
</organism>
<evidence type="ECO:0000313" key="2">
    <source>
        <dbReference type="Proteomes" id="UP000629619"/>
    </source>
</evidence>
<protein>
    <submittedName>
        <fullName evidence="1">Uncharacterized protein</fullName>
    </submittedName>
</protein>
<dbReference type="EMBL" id="BOMW01000025">
    <property type="protein sequence ID" value="GIF05248.1"/>
    <property type="molecule type" value="Genomic_DNA"/>
</dbReference>
<name>A0A919N6A5_9ACTN</name>
<keyword evidence="2" id="KW-1185">Reference proteome</keyword>
<dbReference type="Proteomes" id="UP000629619">
    <property type="component" value="Unassembled WGS sequence"/>
</dbReference>
<dbReference type="AlphaFoldDB" id="A0A919N6A5"/>
<evidence type="ECO:0000313" key="1">
    <source>
        <dbReference type="EMBL" id="GIF05248.1"/>
    </source>
</evidence>
<dbReference type="RefSeq" id="WP_203679861.1">
    <property type="nucleotide sequence ID" value="NZ_BOMW01000025.1"/>
</dbReference>
<proteinExistence type="predicted"/>
<accession>A0A919N6A5</accession>
<comment type="caution">
    <text evidence="1">The sequence shown here is derived from an EMBL/GenBank/DDBJ whole genome shotgun (WGS) entry which is preliminary data.</text>
</comment>
<gene>
    <name evidence="1" type="ORF">Asi03nite_27860</name>
</gene>
<sequence length="73" mass="7502">MVKEWGRGSLRHLLSLVLAALQTVIAGARRPLPDSPVDTEVAPVVAATGPARVLTSQFTAAVGASRAPPALFA</sequence>
<reference evidence="1" key="1">
    <citation type="submission" date="2021-01" db="EMBL/GenBank/DDBJ databases">
        <title>Whole genome shotgun sequence of Actinoplanes siamensis NBRC 109076.</title>
        <authorList>
            <person name="Komaki H."/>
            <person name="Tamura T."/>
        </authorList>
    </citation>
    <scope>NUCLEOTIDE SEQUENCE</scope>
    <source>
        <strain evidence="1">NBRC 109076</strain>
    </source>
</reference>